<gene>
    <name evidence="2" type="ORF">C7C46_00905</name>
</gene>
<reference evidence="2 3" key="1">
    <citation type="submission" date="2018-03" db="EMBL/GenBank/DDBJ databases">
        <title>Bioinformatic expansion and discovery of thiopeptide antibiotics.</title>
        <authorList>
            <person name="Schwalen C.J."/>
            <person name="Hudson G.A."/>
            <person name="Mitchell D.A."/>
        </authorList>
    </citation>
    <scope>NUCLEOTIDE SEQUENCE [LARGE SCALE GENOMIC DNA]</scope>
    <source>
        <strain evidence="2 3">ATCC 21389</strain>
    </source>
</reference>
<proteinExistence type="predicted"/>
<dbReference type="RefSeq" id="WP_110664589.1">
    <property type="nucleotide sequence ID" value="NZ_PYBW01000005.1"/>
</dbReference>
<comment type="caution">
    <text evidence="2">The sequence shown here is derived from an EMBL/GenBank/DDBJ whole genome shotgun (WGS) entry which is preliminary data.</text>
</comment>
<feature type="transmembrane region" description="Helical" evidence="1">
    <location>
        <begin position="7"/>
        <end position="25"/>
    </location>
</feature>
<feature type="transmembrane region" description="Helical" evidence="1">
    <location>
        <begin position="64"/>
        <end position="82"/>
    </location>
</feature>
<accession>A0A2V4PSY5</accession>
<keyword evidence="1" id="KW-0812">Transmembrane</keyword>
<keyword evidence="3" id="KW-1185">Reference proteome</keyword>
<dbReference type="EMBL" id="PYBW01000005">
    <property type="protein sequence ID" value="PYC88239.1"/>
    <property type="molecule type" value="Genomic_DNA"/>
</dbReference>
<evidence type="ECO:0000313" key="3">
    <source>
        <dbReference type="Proteomes" id="UP000248039"/>
    </source>
</evidence>
<dbReference type="OrthoDB" id="3481760at2"/>
<dbReference type="AlphaFoldDB" id="A0A2V4PSY5"/>
<keyword evidence="1" id="KW-0472">Membrane</keyword>
<evidence type="ECO:0000256" key="1">
    <source>
        <dbReference type="SAM" id="Phobius"/>
    </source>
</evidence>
<dbReference type="Proteomes" id="UP000248039">
    <property type="component" value="Unassembled WGS sequence"/>
</dbReference>
<sequence length="88" mass="9472">MKTLSSTIRAAIAVSVVILNVWIVLDLAKANTGLAVVHWVQQAANWLAGWSRGIFTTHNRVSQILLDYGVAVIAYLLAGSVVRRGSAK</sequence>
<keyword evidence="1" id="KW-1133">Transmembrane helix</keyword>
<name>A0A2V4PSY5_9ACTN</name>
<protein>
    <submittedName>
        <fullName evidence="2">Uncharacterized protein</fullName>
    </submittedName>
</protein>
<organism evidence="2 3">
    <name type="scientific">Streptomyces tateyamensis</name>
    <dbReference type="NCBI Taxonomy" id="565073"/>
    <lineage>
        <taxon>Bacteria</taxon>
        <taxon>Bacillati</taxon>
        <taxon>Actinomycetota</taxon>
        <taxon>Actinomycetes</taxon>
        <taxon>Kitasatosporales</taxon>
        <taxon>Streptomycetaceae</taxon>
        <taxon>Streptomyces</taxon>
    </lineage>
</organism>
<evidence type="ECO:0000313" key="2">
    <source>
        <dbReference type="EMBL" id="PYC88239.1"/>
    </source>
</evidence>